<keyword evidence="8 10" id="KW-0186">Copper</keyword>
<evidence type="ECO:0000256" key="7">
    <source>
        <dbReference type="ARBA" id="ARBA00023002"/>
    </source>
</evidence>
<dbReference type="STRING" id="1227454.C446_10465"/>
<dbReference type="RefSeq" id="WP_006673008.1">
    <property type="nucleotide sequence ID" value="NZ_AOMA01000102.1"/>
</dbReference>
<evidence type="ECO:0000259" key="12">
    <source>
        <dbReference type="Pfam" id="PF07732"/>
    </source>
</evidence>
<comment type="subunit">
    <text evidence="2">Homotrimer.</text>
</comment>
<evidence type="ECO:0000256" key="2">
    <source>
        <dbReference type="ARBA" id="ARBA00011233"/>
    </source>
</evidence>
<dbReference type="CDD" id="cd04208">
    <property type="entry name" value="CuRO_2_CuNIR"/>
    <property type="match status" value="1"/>
</dbReference>
<feature type="binding site" description="type 2 copper site" evidence="10">
    <location>
        <position position="138"/>
    </location>
    <ligand>
        <name>Cu cation</name>
        <dbReference type="ChEBI" id="CHEBI:23378"/>
        <label>2</label>
    </ligand>
</feature>
<organism evidence="13 14">
    <name type="scientific">Halobiforma nitratireducens JCM 10879</name>
    <dbReference type="NCBI Taxonomy" id="1227454"/>
    <lineage>
        <taxon>Archaea</taxon>
        <taxon>Methanobacteriati</taxon>
        <taxon>Methanobacteriota</taxon>
        <taxon>Stenosarchaea group</taxon>
        <taxon>Halobacteria</taxon>
        <taxon>Halobacteriales</taxon>
        <taxon>Natrialbaceae</taxon>
        <taxon>Halobiforma</taxon>
    </lineage>
</organism>
<feature type="binding site" description="type 1 copper site" evidence="10">
    <location>
        <position position="188"/>
    </location>
    <ligand>
        <name>Cu cation</name>
        <dbReference type="ChEBI" id="CHEBI:23378"/>
        <label>1</label>
    </ligand>
</feature>
<evidence type="ECO:0000256" key="1">
    <source>
        <dbReference type="ARBA" id="ARBA00001960"/>
    </source>
</evidence>
<dbReference type="InterPro" id="IPR008972">
    <property type="entry name" value="Cupredoxin"/>
</dbReference>
<keyword evidence="14" id="KW-1185">Reference proteome</keyword>
<evidence type="ECO:0000256" key="9">
    <source>
        <dbReference type="ARBA" id="ARBA00049340"/>
    </source>
</evidence>
<keyword evidence="6" id="KW-0677">Repeat</keyword>
<evidence type="ECO:0000256" key="11">
    <source>
        <dbReference type="SAM" id="MobiDB-lite"/>
    </source>
</evidence>
<evidence type="ECO:0000256" key="4">
    <source>
        <dbReference type="ARBA" id="ARBA00017290"/>
    </source>
</evidence>
<feature type="binding site" description="type 1 copper site" evidence="10">
    <location>
        <position position="179"/>
    </location>
    <ligand>
        <name>Cu cation</name>
        <dbReference type="ChEBI" id="CHEBI:23378"/>
        <label>1</label>
    </ligand>
</feature>
<dbReference type="PROSITE" id="PS51318">
    <property type="entry name" value="TAT"/>
    <property type="match status" value="1"/>
</dbReference>
<comment type="cofactor">
    <cofactor evidence="10">
        <name>Cu(2+)</name>
        <dbReference type="ChEBI" id="CHEBI:29036"/>
    </cofactor>
</comment>
<dbReference type="InterPro" id="IPR006311">
    <property type="entry name" value="TAT_signal"/>
</dbReference>
<feature type="compositionally biased region" description="Low complexity" evidence="11">
    <location>
        <begin position="30"/>
        <end position="44"/>
    </location>
</feature>
<dbReference type="AlphaFoldDB" id="M0LW84"/>
<comment type="caution">
    <text evidence="13">The sequence shown here is derived from an EMBL/GenBank/DDBJ whole genome shotgun (WGS) entry which is preliminary data.</text>
</comment>
<dbReference type="Pfam" id="PF07732">
    <property type="entry name" value="Cu-oxidase_3"/>
    <property type="match status" value="1"/>
</dbReference>
<feature type="region of interest" description="Disordered" evidence="11">
    <location>
        <begin position="30"/>
        <end position="74"/>
    </location>
</feature>
<dbReference type="EMBL" id="AOMA01000102">
    <property type="protein sequence ID" value="EMA37842.1"/>
    <property type="molecule type" value="Genomic_DNA"/>
</dbReference>
<keyword evidence="5 10" id="KW-0479">Metal-binding</keyword>
<dbReference type="eggNOG" id="arCOG03914">
    <property type="taxonomic scope" value="Archaea"/>
</dbReference>
<dbReference type="InterPro" id="IPR001287">
    <property type="entry name" value="NO2-reductase_Cu"/>
</dbReference>
<dbReference type="PRINTS" id="PR00695">
    <property type="entry name" value="CUNO2RDTASE"/>
</dbReference>
<comment type="catalytic activity">
    <reaction evidence="9">
        <text>nitric oxide + Fe(III)-[cytochrome c] + H2O = Fe(II)-[cytochrome c] + nitrite + 2 H(+)</text>
        <dbReference type="Rhea" id="RHEA:15233"/>
        <dbReference type="Rhea" id="RHEA-COMP:10350"/>
        <dbReference type="Rhea" id="RHEA-COMP:14399"/>
        <dbReference type="ChEBI" id="CHEBI:15377"/>
        <dbReference type="ChEBI" id="CHEBI:15378"/>
        <dbReference type="ChEBI" id="CHEBI:16301"/>
        <dbReference type="ChEBI" id="CHEBI:16480"/>
        <dbReference type="ChEBI" id="CHEBI:29033"/>
        <dbReference type="ChEBI" id="CHEBI:29034"/>
        <dbReference type="EC" id="1.7.2.1"/>
    </reaction>
</comment>
<keyword evidence="7" id="KW-0560">Oxidoreductase</keyword>
<gene>
    <name evidence="13" type="ORF">C446_10465</name>
</gene>
<dbReference type="CDD" id="cd11020">
    <property type="entry name" value="CuRO_1_CuNIR"/>
    <property type="match status" value="1"/>
</dbReference>
<dbReference type="PROSITE" id="PS51257">
    <property type="entry name" value="PROKAR_LIPOPROTEIN"/>
    <property type="match status" value="1"/>
</dbReference>
<feature type="domain" description="Plastocyanin-like" evidence="12">
    <location>
        <begin position="93"/>
        <end position="202"/>
    </location>
</feature>
<feature type="binding site" description="type 1 copper site" evidence="10">
    <location>
        <position position="340"/>
    </location>
    <ligand>
        <name>Cu cation</name>
        <dbReference type="ChEBI" id="CHEBI:23378"/>
        <label>1</label>
    </ligand>
</feature>
<evidence type="ECO:0000256" key="10">
    <source>
        <dbReference type="PIRSR" id="PIRSR601287-1"/>
    </source>
</evidence>
<sequence length="371" mass="40124">MNPIDRPRRRFLQTVGATGALALAGCLEGDAAEDSNGGSNNSNGDGDGDDGLPPAETPDVDTIAADPTDIPDPVDWNEPRTHEWHIQTEEHVAEIEPGVTTRFMTFEGQVPGPFYRVRVGDTVRLTFDVPDEYNRDIHNIDFHAVYGPGGGAVDTTIAPGEGSETIEFTAKYPGAHIYHCAPGNHDQHISLGMFGTILVEPEDGLPEVDREFYLGQHELYLNGETGEEGHHHFDFDAAASEDPTYVLFNGEMGRFTEDGDGPGPLHAEVGETVRVYWCNGGPNLVSGPHPIGNVWTNWYRDGDVISDPARHVEGSALPAGVTAIGEMEMKVPGPISLVDHALSRLVHKGLHAQIAVEGEEDPDIFDPDPDT</sequence>
<evidence type="ECO:0000256" key="3">
    <source>
        <dbReference type="ARBA" id="ARBA00011882"/>
    </source>
</evidence>
<evidence type="ECO:0000313" key="13">
    <source>
        <dbReference type="EMBL" id="EMA37842.1"/>
    </source>
</evidence>
<evidence type="ECO:0000256" key="5">
    <source>
        <dbReference type="ARBA" id="ARBA00022723"/>
    </source>
</evidence>
<dbReference type="GO" id="GO:0050421">
    <property type="term" value="F:nitrite reductase (NO-forming) activity"/>
    <property type="evidence" value="ECO:0007669"/>
    <property type="project" value="UniProtKB-EC"/>
</dbReference>
<reference evidence="13 14" key="1">
    <citation type="journal article" date="2014" name="PLoS Genet.">
        <title>Phylogenetically driven sequencing of extremely halophilic archaea reveals strategies for static and dynamic osmo-response.</title>
        <authorList>
            <person name="Becker E.A."/>
            <person name="Seitzer P.M."/>
            <person name="Tritt A."/>
            <person name="Larsen D."/>
            <person name="Krusor M."/>
            <person name="Yao A.I."/>
            <person name="Wu D."/>
            <person name="Madern D."/>
            <person name="Eisen J.A."/>
            <person name="Darling A.E."/>
            <person name="Facciotti M.T."/>
        </authorList>
    </citation>
    <scope>NUCLEOTIDE SEQUENCE [LARGE SCALE GENOMIC DNA]</scope>
    <source>
        <strain evidence="13 14">JCM 10879</strain>
    </source>
</reference>
<proteinExistence type="predicted"/>
<accession>M0LW84</accession>
<comment type="cofactor">
    <cofactor evidence="1 10">
        <name>Cu(+)</name>
        <dbReference type="ChEBI" id="CHEBI:49552"/>
    </cofactor>
</comment>
<feature type="binding site" description="type 1 copper site" evidence="10">
    <location>
        <position position="180"/>
    </location>
    <ligand>
        <name>Cu cation</name>
        <dbReference type="ChEBI" id="CHEBI:23378"/>
        <label>1</label>
    </ligand>
</feature>
<dbReference type="PATRIC" id="fig|1227454.3.peg.2128"/>
<dbReference type="InterPro" id="IPR011707">
    <property type="entry name" value="Cu-oxidase-like_N"/>
</dbReference>
<feature type="binding site" description="type 1 copper site" evidence="10">
    <location>
        <position position="193"/>
    </location>
    <ligand>
        <name>Cu cation</name>
        <dbReference type="ChEBI" id="CHEBI:23378"/>
        <label>1</label>
    </ligand>
</feature>
<dbReference type="Gene3D" id="2.60.40.420">
    <property type="entry name" value="Cupredoxins - blue copper proteins"/>
    <property type="match status" value="2"/>
</dbReference>
<dbReference type="FunFam" id="2.60.40.420:FF:000093">
    <property type="entry name" value="Copper-containing nitrite reductase"/>
    <property type="match status" value="1"/>
</dbReference>
<dbReference type="SUPFAM" id="SSF49503">
    <property type="entry name" value="Cupredoxins"/>
    <property type="match status" value="2"/>
</dbReference>
<evidence type="ECO:0000256" key="8">
    <source>
        <dbReference type="ARBA" id="ARBA00023008"/>
    </source>
</evidence>
<dbReference type="Proteomes" id="UP000011607">
    <property type="component" value="Unassembled WGS sequence"/>
</dbReference>
<feature type="binding site" description="type 1 copper site" evidence="10">
    <location>
        <position position="143"/>
    </location>
    <ligand>
        <name>Cu cation</name>
        <dbReference type="ChEBI" id="CHEBI:23378"/>
        <label>1</label>
    </ligand>
</feature>
<dbReference type="GO" id="GO:0005507">
    <property type="term" value="F:copper ion binding"/>
    <property type="evidence" value="ECO:0007669"/>
    <property type="project" value="InterPro"/>
</dbReference>
<name>M0LW84_9EURY</name>
<evidence type="ECO:0000313" key="14">
    <source>
        <dbReference type="Proteomes" id="UP000011607"/>
    </source>
</evidence>
<dbReference type="OrthoDB" id="12293at2157"/>
<evidence type="ECO:0000256" key="6">
    <source>
        <dbReference type="ARBA" id="ARBA00022737"/>
    </source>
</evidence>
<dbReference type="NCBIfam" id="TIGR02376">
    <property type="entry name" value="Cu_nitrite_red"/>
    <property type="match status" value="1"/>
</dbReference>
<dbReference type="EC" id="1.7.2.1" evidence="3"/>
<protein>
    <recommendedName>
        <fullName evidence="4">Copper-containing nitrite reductase</fullName>
        <ecNumber evidence="3">1.7.2.1</ecNumber>
    </recommendedName>
</protein>